<evidence type="ECO:0000256" key="2">
    <source>
        <dbReference type="ARBA" id="ARBA00015710"/>
    </source>
</evidence>
<feature type="compositionally biased region" description="Polar residues" evidence="10">
    <location>
        <begin position="483"/>
        <end position="493"/>
    </location>
</feature>
<evidence type="ECO:0000256" key="4">
    <source>
        <dbReference type="ARBA" id="ARBA00022604"/>
    </source>
</evidence>
<feature type="domain" description="PH" evidence="11">
    <location>
        <begin position="8"/>
        <end position="117"/>
    </location>
</feature>
<dbReference type="PANTHER" id="PTHR10614:SF13">
    <property type="entry name" value="INSULIN RECEPTOR SUBSTRATE 1"/>
    <property type="match status" value="1"/>
</dbReference>
<evidence type="ECO:0000256" key="8">
    <source>
        <dbReference type="ARBA" id="ARBA00033282"/>
    </source>
</evidence>
<keyword evidence="4" id="KW-0341">Growth regulation</keyword>
<accession>A0A7I8VU10</accession>
<sequence length="701" mass="78254">MAQAGGKQAAKVGFLKKLRNKKVTLDLLPHNLLSKKYFILRSDTLSLEYHDNSKRAFESAPKKSIKLRDCVGFCMKDEHQKVKNVLEIYWSRDVLKIAFDSLEERQQWHDEIKSLLADEIFLPTEWTPKFAKIYQGHLKPQAEGDHGSPSGRLTCGIYRVIVLPEHCIVKKASDEENIEFEVPYKNCVRRVGHKDNYFMIELGRQAEPGPGKFWLCLEDKNDAKSLHSSFNLHLTSSSKSETPSHKNSSMNSLTGSTEDPIRDRAPSNTSTSSKPIFVPQRRPHNVEDSHVPTKKINVSTSQSNRSNRPPSASPSQTFSPTDSFSYMKRARTNSFESATSHTSDSPMDNNSSTSVDDYLPMTPSESSGITFSPSNSRQDPPQCTGYMEMKPGDDGDHGSNDYIEMTPPPGKKGSLSNTPAPYLDMTPISNALPPVDEKTFFEGYVEMKSSKDPSAMKSRTNVQMDRVVSYLKEDTSLPKRANSVGSRPKNSQSGDEDDKCNSAPHLWNEQGNRQRSGTVSIVNHRQRTSTISEDMRMRTGSFGSFAVERPRSHSHGGGSTVRDLRIQSKELALKTVRAKTLNSQSKTKPPSGGSIGRSQRINTSQNDVHEISRSPDLRRLENEPNSIHNRSNYLSMSPGSNTSKDDGYADMDYTPSKGNTSSSAGTDEYFEMAIEPAAIVQATTVDSHQHEYTEINYCKKQ</sequence>
<feature type="compositionally biased region" description="Polar residues" evidence="10">
    <location>
        <begin position="234"/>
        <end position="257"/>
    </location>
</feature>
<dbReference type="GO" id="GO:0005886">
    <property type="term" value="C:plasma membrane"/>
    <property type="evidence" value="ECO:0007669"/>
    <property type="project" value="TreeGrafter"/>
</dbReference>
<comment type="function">
    <text evidence="9">Activates phosphatidylinositol 3-kinase when bound to the regulatory p85 subunit. May mediate the control of various cellular processes by insulin-like peptides. When phosphorylated by the insulin receptor binds specifically to various cellular proteins containing SH2 domains. Involved in control of cell proliferation, cell size, and body and organ growth throughout development. Also has a role in a signaling pathway controlling the physiological response required to endure periods of low nutrient conditions. Insulin/insulin-like growth factor (IGF) signaling pathway has a role in regulating aging and is necessary in the ovary for vitellogenic maturation.</text>
</comment>
<keyword evidence="5" id="KW-0677">Repeat</keyword>
<dbReference type="Proteomes" id="UP000549394">
    <property type="component" value="Unassembled WGS sequence"/>
</dbReference>
<feature type="region of interest" description="Disordered" evidence="10">
    <location>
        <begin position="234"/>
        <end position="400"/>
    </location>
</feature>
<evidence type="ECO:0000313" key="12">
    <source>
        <dbReference type="EMBL" id="CAD5119819.1"/>
    </source>
</evidence>
<organism evidence="12 13">
    <name type="scientific">Dimorphilus gyrociliatus</name>
    <dbReference type="NCBI Taxonomy" id="2664684"/>
    <lineage>
        <taxon>Eukaryota</taxon>
        <taxon>Metazoa</taxon>
        <taxon>Spiralia</taxon>
        <taxon>Lophotrochozoa</taxon>
        <taxon>Annelida</taxon>
        <taxon>Polychaeta</taxon>
        <taxon>Polychaeta incertae sedis</taxon>
        <taxon>Dinophilidae</taxon>
        <taxon>Dimorphilus</taxon>
    </lineage>
</organism>
<comment type="caution">
    <text evidence="12">The sequence shown here is derived from an EMBL/GenBank/DDBJ whole genome shotgun (WGS) entry which is preliminary data.</text>
</comment>
<dbReference type="GO" id="GO:0043548">
    <property type="term" value="F:phosphatidylinositol 3-kinase binding"/>
    <property type="evidence" value="ECO:0007669"/>
    <property type="project" value="TreeGrafter"/>
</dbReference>
<dbReference type="Pfam" id="PF02174">
    <property type="entry name" value="IRS"/>
    <property type="match status" value="1"/>
</dbReference>
<evidence type="ECO:0000256" key="3">
    <source>
        <dbReference type="ARBA" id="ARBA00022553"/>
    </source>
</evidence>
<dbReference type="GO" id="GO:0005829">
    <property type="term" value="C:cytosol"/>
    <property type="evidence" value="ECO:0007669"/>
    <property type="project" value="TreeGrafter"/>
</dbReference>
<feature type="compositionally biased region" description="Polar residues" evidence="10">
    <location>
        <begin position="363"/>
        <end position="381"/>
    </location>
</feature>
<feature type="compositionally biased region" description="Polar residues" evidence="10">
    <location>
        <begin position="596"/>
        <end position="606"/>
    </location>
</feature>
<proteinExistence type="predicted"/>
<dbReference type="SMART" id="SM00233">
    <property type="entry name" value="PH"/>
    <property type="match status" value="1"/>
</dbReference>
<evidence type="ECO:0000256" key="7">
    <source>
        <dbReference type="ARBA" id="ARBA00022943"/>
    </source>
</evidence>
<keyword evidence="6" id="KW-0221">Differentiation</keyword>
<keyword evidence="13" id="KW-1185">Reference proteome</keyword>
<gene>
    <name evidence="12" type="ORF">DGYR_LOCUS8006</name>
</gene>
<feature type="region of interest" description="Disordered" evidence="10">
    <location>
        <begin position="546"/>
        <end position="565"/>
    </location>
</feature>
<dbReference type="GO" id="GO:0008286">
    <property type="term" value="P:insulin receptor signaling pathway"/>
    <property type="evidence" value="ECO:0007669"/>
    <property type="project" value="InterPro"/>
</dbReference>
<evidence type="ECO:0000256" key="10">
    <source>
        <dbReference type="SAM" id="MobiDB-lite"/>
    </source>
</evidence>
<dbReference type="InterPro" id="IPR001849">
    <property type="entry name" value="PH_domain"/>
</dbReference>
<evidence type="ECO:0000259" key="11">
    <source>
        <dbReference type="PROSITE" id="PS50003"/>
    </source>
</evidence>
<dbReference type="Pfam" id="PF00169">
    <property type="entry name" value="PH"/>
    <property type="match status" value="1"/>
</dbReference>
<dbReference type="AlphaFoldDB" id="A0A7I8VU10"/>
<dbReference type="InterPro" id="IPR002404">
    <property type="entry name" value="IRS_PTB"/>
</dbReference>
<feature type="compositionally biased region" description="Polar residues" evidence="10">
    <location>
        <begin position="509"/>
        <end position="531"/>
    </location>
</feature>
<evidence type="ECO:0000256" key="6">
    <source>
        <dbReference type="ARBA" id="ARBA00022782"/>
    </source>
</evidence>
<dbReference type="EMBL" id="CAJFCJ010000011">
    <property type="protein sequence ID" value="CAD5119819.1"/>
    <property type="molecule type" value="Genomic_DNA"/>
</dbReference>
<evidence type="ECO:0000256" key="9">
    <source>
        <dbReference type="ARBA" id="ARBA00046145"/>
    </source>
</evidence>
<comment type="subunit">
    <text evidence="1">Bindings to phosphatidylinositol 3-kinase and SHP2.</text>
</comment>
<dbReference type="GO" id="GO:0005158">
    <property type="term" value="F:insulin receptor binding"/>
    <property type="evidence" value="ECO:0007669"/>
    <property type="project" value="InterPro"/>
</dbReference>
<dbReference type="Gene3D" id="2.30.29.30">
    <property type="entry name" value="Pleckstrin-homology domain (PH domain)/Phosphotyrosine-binding domain (PTB)"/>
    <property type="match status" value="2"/>
</dbReference>
<feature type="compositionally biased region" description="Low complexity" evidence="10">
    <location>
        <begin position="299"/>
        <end position="316"/>
    </location>
</feature>
<keyword evidence="7" id="KW-0896">Oogenesis</keyword>
<dbReference type="InterPro" id="IPR011993">
    <property type="entry name" value="PH-like_dom_sf"/>
</dbReference>
<evidence type="ECO:0000313" key="13">
    <source>
        <dbReference type="Proteomes" id="UP000549394"/>
    </source>
</evidence>
<feature type="region of interest" description="Disordered" evidence="10">
    <location>
        <begin position="576"/>
        <end position="664"/>
    </location>
</feature>
<feature type="compositionally biased region" description="Basic and acidic residues" evidence="10">
    <location>
        <begin position="390"/>
        <end position="399"/>
    </location>
</feature>
<keyword evidence="3" id="KW-0597">Phosphoprotein</keyword>
<evidence type="ECO:0000256" key="5">
    <source>
        <dbReference type="ARBA" id="ARBA00022737"/>
    </source>
</evidence>
<dbReference type="SUPFAM" id="SSF50729">
    <property type="entry name" value="PH domain-like"/>
    <property type="match status" value="2"/>
</dbReference>
<feature type="compositionally biased region" description="Polar residues" evidence="10">
    <location>
        <begin position="332"/>
        <end position="355"/>
    </location>
</feature>
<reference evidence="12 13" key="1">
    <citation type="submission" date="2020-08" db="EMBL/GenBank/DDBJ databases">
        <authorList>
            <person name="Hejnol A."/>
        </authorList>
    </citation>
    <scope>NUCLEOTIDE SEQUENCE [LARGE SCALE GENOMIC DNA]</scope>
</reference>
<dbReference type="OrthoDB" id="946068at2759"/>
<feature type="compositionally biased region" description="Basic and acidic residues" evidence="10">
    <location>
        <begin position="607"/>
        <end position="622"/>
    </location>
</feature>
<dbReference type="GO" id="GO:0048477">
    <property type="term" value="P:oogenesis"/>
    <property type="evidence" value="ECO:0007669"/>
    <property type="project" value="UniProtKB-KW"/>
</dbReference>
<dbReference type="InterPro" id="IPR039011">
    <property type="entry name" value="IRS"/>
</dbReference>
<evidence type="ECO:0000256" key="1">
    <source>
        <dbReference type="ARBA" id="ARBA00011440"/>
    </source>
</evidence>
<feature type="region of interest" description="Disordered" evidence="10">
    <location>
        <begin position="472"/>
        <end position="531"/>
    </location>
</feature>
<dbReference type="PANTHER" id="PTHR10614">
    <property type="entry name" value="INSULIN RECEPTOR SUBSTRATE"/>
    <property type="match status" value="1"/>
</dbReference>
<dbReference type="PROSITE" id="PS50003">
    <property type="entry name" value="PH_DOMAIN"/>
    <property type="match status" value="1"/>
</dbReference>
<feature type="compositionally biased region" description="Polar residues" evidence="10">
    <location>
        <begin position="623"/>
        <end position="642"/>
    </location>
</feature>
<protein>
    <recommendedName>
        <fullName evidence="2">Insulin receptor substrate 1</fullName>
    </recommendedName>
    <alternativeName>
        <fullName evidence="8">Protein chico</fullName>
    </alternativeName>
</protein>
<name>A0A7I8VU10_9ANNE</name>